<evidence type="ECO:0000313" key="2">
    <source>
        <dbReference type="EMBL" id="SOE00405.1"/>
    </source>
</evidence>
<dbReference type="RefSeq" id="WP_097281194.1">
    <property type="nucleotide sequence ID" value="NZ_OCNJ01000012.1"/>
</dbReference>
<name>A0A286GXY8_9PROT</name>
<gene>
    <name evidence="2" type="ORF">SAMN05421508_11278</name>
</gene>
<organism evidence="2 3">
    <name type="scientific">Caenispirillum bisanense</name>
    <dbReference type="NCBI Taxonomy" id="414052"/>
    <lineage>
        <taxon>Bacteria</taxon>
        <taxon>Pseudomonadati</taxon>
        <taxon>Pseudomonadota</taxon>
        <taxon>Alphaproteobacteria</taxon>
        <taxon>Rhodospirillales</taxon>
        <taxon>Novispirillaceae</taxon>
        <taxon>Caenispirillum</taxon>
    </lineage>
</organism>
<dbReference type="OrthoDB" id="7850175at2"/>
<dbReference type="Proteomes" id="UP000219621">
    <property type="component" value="Unassembled WGS sequence"/>
</dbReference>
<accession>A0A286GXY8</accession>
<proteinExistence type="predicted"/>
<protein>
    <submittedName>
        <fullName evidence="2">Uncharacterized protein</fullName>
    </submittedName>
</protein>
<sequence>MSVTDPKAVAKLIKGASKGVPFAFALDKKVMAADKSQSADRLATALKSETGSSKIISGELTTDGKMVSFDIKKGSAGGAEKLLDEWLRKNGLNGYDGVIGGGSESDASDGEEEAEPDNRIFQEAFIRRCIKAAREKPMQFGFGIGDDADMIGLHPRRPGKQIAALIKRETGAVKMAFGTLTVEGRLCKFTCEKMPLPGLKKRIVRIFKGWKLMVPVKIYGPDGEFVEEGDEDLDRELQAEGGTDLDAPDGDDAGGAEEGREDEAQDRPDGDGGTATPADIGARWREAREAYLDATDEVNAQISALQAMLKRSDDEELVAIAEFGMNGVTGNFRVPMMAAMRDLEGASGPDMKKAAAKLLTAIGNFRGHIDSSEEVEAVDENPFGVKVSIRQTLGGALGQMETVLKQVA</sequence>
<dbReference type="AlphaFoldDB" id="A0A286GXY8"/>
<keyword evidence="3" id="KW-1185">Reference proteome</keyword>
<feature type="region of interest" description="Disordered" evidence="1">
    <location>
        <begin position="240"/>
        <end position="280"/>
    </location>
</feature>
<reference evidence="2 3" key="1">
    <citation type="submission" date="2017-09" db="EMBL/GenBank/DDBJ databases">
        <authorList>
            <person name="Ehlers B."/>
            <person name="Leendertz F.H."/>
        </authorList>
    </citation>
    <scope>NUCLEOTIDE SEQUENCE [LARGE SCALE GENOMIC DNA]</scope>
    <source>
        <strain evidence="2 3">USBA 140</strain>
    </source>
</reference>
<evidence type="ECO:0000313" key="3">
    <source>
        <dbReference type="Proteomes" id="UP000219621"/>
    </source>
</evidence>
<feature type="compositionally biased region" description="Acidic residues" evidence="1">
    <location>
        <begin position="246"/>
        <end position="264"/>
    </location>
</feature>
<evidence type="ECO:0000256" key="1">
    <source>
        <dbReference type="SAM" id="MobiDB-lite"/>
    </source>
</evidence>
<dbReference type="EMBL" id="OCNJ01000012">
    <property type="protein sequence ID" value="SOE00405.1"/>
    <property type="molecule type" value="Genomic_DNA"/>
</dbReference>